<dbReference type="SUPFAM" id="SSF56524">
    <property type="entry name" value="Oxidoreductase molybdopterin-binding domain"/>
    <property type="match status" value="1"/>
</dbReference>
<protein>
    <submittedName>
        <fullName evidence="5">Molybdopterin-binding oxidoreductase</fullName>
    </submittedName>
</protein>
<dbReference type="InterPro" id="IPR036374">
    <property type="entry name" value="OxRdtase_Mopterin-bd_sf"/>
</dbReference>
<accession>A0A7C4ZCE2</accession>
<dbReference type="EMBL" id="DRPZ01000068">
    <property type="protein sequence ID" value="HGY08892.1"/>
    <property type="molecule type" value="Genomic_DNA"/>
</dbReference>
<dbReference type="Proteomes" id="UP000885759">
    <property type="component" value="Unassembled WGS sequence"/>
</dbReference>
<sequence>MKTHATPLHRGRLALVIVLLGAVTAFAQFVLGLPTPPELLFAWLGHLLGLPWIFNLVHALPWGLDAYAKYALLATAYLLVLAAAAAFALWSARRRHGALARLAWALGLALGGVGFVLMPLAGLGPLGLSPDNYAYPPLSALVTAALLAAGFALAPIGSTHDAPHETDGARRRQLKTLALFALAAALPGRAARAAGDLWQKIRGLSPEITPTKDHYQVSKNVVNPRLRAGRWRFEIKGMVHEPLVLTLDDLKALPAVERPSTLICISNPVGGRLMGNSVWTGVRLRDLLERVGVRPEASEVVLRAADNYSDSFPIDAALYEETILAYLQNGEPLTPDHGYPARLLVPGIYGMKNVKWLTSLELVGEDHQGYWQKRGWSDVAVVRTMSRIDTGVATPTGDGRVAIGGVAFAGRRGVRAVEVSFDEGATWEAAELKPTSSRITWTLWRYVWKARPGDYAVSVRAIDGEGRTQDPTPRPPLPDGATGYHRRKVRVV</sequence>
<feature type="transmembrane region" description="Helical" evidence="2">
    <location>
        <begin position="102"/>
        <end position="121"/>
    </location>
</feature>
<gene>
    <name evidence="5" type="ORF">ENK37_02400</name>
</gene>
<dbReference type="GO" id="GO:0008482">
    <property type="term" value="F:sulfite oxidase activity"/>
    <property type="evidence" value="ECO:0007669"/>
    <property type="project" value="TreeGrafter"/>
</dbReference>
<dbReference type="Gene3D" id="2.60.40.650">
    <property type="match status" value="1"/>
</dbReference>
<comment type="caution">
    <text evidence="5">The sequence shown here is derived from an EMBL/GenBank/DDBJ whole genome shotgun (WGS) entry which is preliminary data.</text>
</comment>
<dbReference type="GO" id="GO:0020037">
    <property type="term" value="F:heme binding"/>
    <property type="evidence" value="ECO:0007669"/>
    <property type="project" value="TreeGrafter"/>
</dbReference>
<keyword evidence="2" id="KW-0472">Membrane</keyword>
<dbReference type="AlphaFoldDB" id="A0A7C4ZCE2"/>
<dbReference type="GO" id="GO:0030151">
    <property type="term" value="F:molybdenum ion binding"/>
    <property type="evidence" value="ECO:0007669"/>
    <property type="project" value="InterPro"/>
</dbReference>
<keyword evidence="2" id="KW-0812">Transmembrane</keyword>
<evidence type="ECO:0000256" key="2">
    <source>
        <dbReference type="SAM" id="Phobius"/>
    </source>
</evidence>
<keyword evidence="2" id="KW-1133">Transmembrane helix</keyword>
<dbReference type="Pfam" id="PF00174">
    <property type="entry name" value="Oxidored_molyb"/>
    <property type="match status" value="1"/>
</dbReference>
<proteinExistence type="predicted"/>
<evidence type="ECO:0000259" key="4">
    <source>
        <dbReference type="Pfam" id="PF03404"/>
    </source>
</evidence>
<dbReference type="Pfam" id="PF03404">
    <property type="entry name" value="Mo-co_dimer"/>
    <property type="match status" value="1"/>
</dbReference>
<feature type="transmembrane region" description="Helical" evidence="2">
    <location>
        <begin position="177"/>
        <end position="195"/>
    </location>
</feature>
<organism evidence="5">
    <name type="scientific">Oceanithermus profundus</name>
    <dbReference type="NCBI Taxonomy" id="187137"/>
    <lineage>
        <taxon>Bacteria</taxon>
        <taxon>Thermotogati</taxon>
        <taxon>Deinococcota</taxon>
        <taxon>Deinococci</taxon>
        <taxon>Thermales</taxon>
        <taxon>Thermaceae</taxon>
        <taxon>Oceanithermus</taxon>
    </lineage>
</organism>
<feature type="transmembrane region" description="Helical" evidence="2">
    <location>
        <begin position="12"/>
        <end position="33"/>
    </location>
</feature>
<reference evidence="5" key="1">
    <citation type="journal article" date="2020" name="mSystems">
        <title>Genome- and Community-Level Interaction Insights into Carbon Utilization and Element Cycling Functions of Hydrothermarchaeota in Hydrothermal Sediment.</title>
        <authorList>
            <person name="Zhou Z."/>
            <person name="Liu Y."/>
            <person name="Xu W."/>
            <person name="Pan J."/>
            <person name="Luo Z.H."/>
            <person name="Li M."/>
        </authorList>
    </citation>
    <scope>NUCLEOTIDE SEQUENCE [LARGE SCALE GENOMIC DNA]</scope>
    <source>
        <strain evidence="5">HyVt-570</strain>
    </source>
</reference>
<dbReference type="PANTHER" id="PTHR19372:SF7">
    <property type="entry name" value="SULFITE OXIDASE, MITOCHONDRIAL"/>
    <property type="match status" value="1"/>
</dbReference>
<dbReference type="GO" id="GO:0006790">
    <property type="term" value="P:sulfur compound metabolic process"/>
    <property type="evidence" value="ECO:0007669"/>
    <property type="project" value="TreeGrafter"/>
</dbReference>
<feature type="domain" description="Moybdenum cofactor oxidoreductase dimerisation" evidence="4">
    <location>
        <begin position="392"/>
        <end position="469"/>
    </location>
</feature>
<feature type="transmembrane region" description="Helical" evidence="2">
    <location>
        <begin position="70"/>
        <end position="90"/>
    </location>
</feature>
<dbReference type="Gene3D" id="3.90.420.10">
    <property type="entry name" value="Oxidoreductase, molybdopterin-binding domain"/>
    <property type="match status" value="1"/>
</dbReference>
<feature type="region of interest" description="Disordered" evidence="1">
    <location>
        <begin position="462"/>
        <end position="483"/>
    </location>
</feature>
<dbReference type="InterPro" id="IPR000572">
    <property type="entry name" value="OxRdtase_Mopterin-bd_dom"/>
</dbReference>
<evidence type="ECO:0000256" key="1">
    <source>
        <dbReference type="SAM" id="MobiDB-lite"/>
    </source>
</evidence>
<dbReference type="PANTHER" id="PTHR19372">
    <property type="entry name" value="SULFITE REDUCTASE"/>
    <property type="match status" value="1"/>
</dbReference>
<dbReference type="InterPro" id="IPR014756">
    <property type="entry name" value="Ig_E-set"/>
</dbReference>
<dbReference type="SUPFAM" id="SSF81296">
    <property type="entry name" value="E set domains"/>
    <property type="match status" value="1"/>
</dbReference>
<evidence type="ECO:0000313" key="5">
    <source>
        <dbReference type="EMBL" id="HGY08892.1"/>
    </source>
</evidence>
<feature type="domain" description="Oxidoreductase molybdopterin-binding" evidence="3">
    <location>
        <begin position="224"/>
        <end position="371"/>
    </location>
</feature>
<name>A0A7C4ZCE2_9DEIN</name>
<dbReference type="GO" id="GO:0043546">
    <property type="term" value="F:molybdopterin cofactor binding"/>
    <property type="evidence" value="ECO:0007669"/>
    <property type="project" value="TreeGrafter"/>
</dbReference>
<feature type="transmembrane region" description="Helical" evidence="2">
    <location>
        <begin position="133"/>
        <end position="156"/>
    </location>
</feature>
<evidence type="ECO:0000259" key="3">
    <source>
        <dbReference type="Pfam" id="PF00174"/>
    </source>
</evidence>
<dbReference type="InterPro" id="IPR005066">
    <property type="entry name" value="MoCF_OxRdtse_dimer"/>
</dbReference>